<evidence type="ECO:0000313" key="3">
    <source>
        <dbReference type="Proteomes" id="UP001060164"/>
    </source>
</evidence>
<dbReference type="InterPro" id="IPR013324">
    <property type="entry name" value="RNA_pol_sigma_r3/r4-like"/>
</dbReference>
<dbReference type="RefSeq" id="WP_028529884.1">
    <property type="nucleotide sequence ID" value="NZ_CABLBR010000036.1"/>
</dbReference>
<organism evidence="2 3">
    <name type="scientific">Ruminococcus gauvreauii</name>
    <dbReference type="NCBI Taxonomy" id="438033"/>
    <lineage>
        <taxon>Bacteria</taxon>
        <taxon>Bacillati</taxon>
        <taxon>Bacillota</taxon>
        <taxon>Clostridia</taxon>
        <taxon>Eubacteriales</taxon>
        <taxon>Oscillospiraceae</taxon>
        <taxon>Ruminococcus</taxon>
    </lineage>
</organism>
<dbReference type="SUPFAM" id="SSF88659">
    <property type="entry name" value="Sigma3 and sigma4 domains of RNA polymerase sigma factors"/>
    <property type="match status" value="1"/>
</dbReference>
<sequence>MAIEIVPEWMVNLDDEDVAFIKKFLLASGSLKEIAKQYEVTYPTVRLRLDKLIQKIKISDDVERDPYVALVKRLAVNEKLDFETAKVLIGEYKKISKEGSR</sequence>
<name>A0ABY5VMH6_9FIRM</name>
<reference evidence="2" key="1">
    <citation type="journal article" date="2022" name="Cell">
        <title>Design, construction, and in vivo augmentation of a complex gut microbiome.</title>
        <authorList>
            <person name="Cheng A.G."/>
            <person name="Ho P.Y."/>
            <person name="Aranda-Diaz A."/>
            <person name="Jain S."/>
            <person name="Yu F.B."/>
            <person name="Meng X."/>
            <person name="Wang M."/>
            <person name="Iakiviak M."/>
            <person name="Nagashima K."/>
            <person name="Zhao A."/>
            <person name="Murugkar P."/>
            <person name="Patil A."/>
            <person name="Atabakhsh K."/>
            <person name="Weakley A."/>
            <person name="Yan J."/>
            <person name="Brumbaugh A.R."/>
            <person name="Higginbottom S."/>
            <person name="Dimas A."/>
            <person name="Shiver A.L."/>
            <person name="Deutschbauer A."/>
            <person name="Neff N."/>
            <person name="Sonnenburg J.L."/>
            <person name="Huang K.C."/>
            <person name="Fischbach M.A."/>
        </authorList>
    </citation>
    <scope>NUCLEOTIDE SEQUENCE</scope>
    <source>
        <strain evidence="2">DSM 19829</strain>
    </source>
</reference>
<evidence type="ECO:0000259" key="1">
    <source>
        <dbReference type="Pfam" id="PF09862"/>
    </source>
</evidence>
<gene>
    <name evidence="2" type="ORF">NQ502_08195</name>
</gene>
<feature type="domain" description="DUF2089" evidence="1">
    <location>
        <begin position="13"/>
        <end position="58"/>
    </location>
</feature>
<dbReference type="Pfam" id="PF09862">
    <property type="entry name" value="DUF2089"/>
    <property type="match status" value="1"/>
</dbReference>
<dbReference type="Proteomes" id="UP001060164">
    <property type="component" value="Chromosome"/>
</dbReference>
<protein>
    <submittedName>
        <fullName evidence="2">DUF2089 domain-containing protein</fullName>
    </submittedName>
</protein>
<keyword evidence="3" id="KW-1185">Reference proteome</keyword>
<evidence type="ECO:0000313" key="2">
    <source>
        <dbReference type="EMBL" id="UWP60995.1"/>
    </source>
</evidence>
<proteinExistence type="predicted"/>
<dbReference type="InterPro" id="IPR018658">
    <property type="entry name" value="DUF2089"/>
</dbReference>
<dbReference type="EMBL" id="CP102290">
    <property type="protein sequence ID" value="UWP60995.1"/>
    <property type="molecule type" value="Genomic_DNA"/>
</dbReference>
<accession>A0ABY5VMH6</accession>